<dbReference type="Pfam" id="PF05901">
    <property type="entry name" value="Excalibur"/>
    <property type="match status" value="1"/>
</dbReference>
<protein>
    <recommendedName>
        <fullName evidence="1">Excalibur calcium-binding domain-containing protein</fullName>
    </recommendedName>
</protein>
<proteinExistence type="predicted"/>
<feature type="non-terminal residue" evidence="2">
    <location>
        <position position="1"/>
    </location>
</feature>
<reference evidence="2" key="1">
    <citation type="journal article" date="2014" name="Front. Microbiol.">
        <title>High frequency of phylogenetically diverse reductive dehalogenase-homologous genes in deep subseafloor sedimentary metagenomes.</title>
        <authorList>
            <person name="Kawai M."/>
            <person name="Futagami T."/>
            <person name="Toyoda A."/>
            <person name="Takaki Y."/>
            <person name="Nishi S."/>
            <person name="Hori S."/>
            <person name="Arai W."/>
            <person name="Tsubouchi T."/>
            <person name="Morono Y."/>
            <person name="Uchiyama I."/>
            <person name="Ito T."/>
            <person name="Fujiyama A."/>
            <person name="Inagaki F."/>
            <person name="Takami H."/>
        </authorList>
    </citation>
    <scope>NUCLEOTIDE SEQUENCE</scope>
    <source>
        <strain evidence="2">Expedition CK06-06</strain>
    </source>
</reference>
<name>X1BIS8_9ZZZZ</name>
<sequence>NLYNCSDFSTQAAAQACYDYCISQGAGDIHDLDRDNDGIACESLP</sequence>
<gene>
    <name evidence="2" type="ORF">S01H4_24228</name>
</gene>
<comment type="caution">
    <text evidence="2">The sequence shown here is derived from an EMBL/GenBank/DDBJ whole genome shotgun (WGS) entry which is preliminary data.</text>
</comment>
<dbReference type="AlphaFoldDB" id="X1BIS8"/>
<dbReference type="SMART" id="SM00894">
    <property type="entry name" value="Excalibur"/>
    <property type="match status" value="1"/>
</dbReference>
<organism evidence="2">
    <name type="scientific">marine sediment metagenome</name>
    <dbReference type="NCBI Taxonomy" id="412755"/>
    <lineage>
        <taxon>unclassified sequences</taxon>
        <taxon>metagenomes</taxon>
        <taxon>ecological metagenomes</taxon>
    </lineage>
</organism>
<dbReference type="EMBL" id="BART01011352">
    <property type="protein sequence ID" value="GAG83978.1"/>
    <property type="molecule type" value="Genomic_DNA"/>
</dbReference>
<dbReference type="InterPro" id="IPR008613">
    <property type="entry name" value="Excalibur_Ca-bd_domain"/>
</dbReference>
<feature type="domain" description="Excalibur calcium-binding" evidence="1">
    <location>
        <begin position="1"/>
        <end position="42"/>
    </location>
</feature>
<accession>X1BIS8</accession>
<evidence type="ECO:0000313" key="2">
    <source>
        <dbReference type="EMBL" id="GAG83978.1"/>
    </source>
</evidence>
<evidence type="ECO:0000259" key="1">
    <source>
        <dbReference type="SMART" id="SM00894"/>
    </source>
</evidence>